<evidence type="ECO:0000256" key="8">
    <source>
        <dbReference type="ARBA" id="ARBA00023288"/>
    </source>
</evidence>
<feature type="compositionally biased region" description="Low complexity" evidence="9">
    <location>
        <begin position="140"/>
        <end position="152"/>
    </location>
</feature>
<evidence type="ECO:0000256" key="9">
    <source>
        <dbReference type="SAM" id="MobiDB-lite"/>
    </source>
</evidence>
<comment type="subcellular location">
    <subcellularLocation>
        <location evidence="1">Cell membrane</location>
        <topology evidence="1">Lipid-anchor</topology>
        <topology evidence="1">GPI-anchor</topology>
    </subcellularLocation>
</comment>
<evidence type="ECO:0000313" key="13">
    <source>
        <dbReference type="Proteomes" id="UP000187406"/>
    </source>
</evidence>
<keyword evidence="7" id="KW-0325">Glycoprotein</keyword>
<evidence type="ECO:0000256" key="3">
    <source>
        <dbReference type="ARBA" id="ARBA00022475"/>
    </source>
</evidence>
<evidence type="ECO:0000256" key="4">
    <source>
        <dbReference type="ARBA" id="ARBA00022622"/>
    </source>
</evidence>
<evidence type="ECO:0000256" key="2">
    <source>
        <dbReference type="ARBA" id="ARBA00009748"/>
    </source>
</evidence>
<dbReference type="Proteomes" id="UP000187406">
    <property type="component" value="Unassembled WGS sequence"/>
</dbReference>
<name>A0A1Q3D3R7_CEPFO</name>
<feature type="signal peptide" evidence="10">
    <location>
        <begin position="1"/>
        <end position="24"/>
    </location>
</feature>
<accession>A0A1Q3D3R7</accession>
<dbReference type="InParanoid" id="A0A1Q3D3R7"/>
<comment type="caution">
    <text evidence="12">The sequence shown here is derived from an EMBL/GenBank/DDBJ whole genome shotgun (WGS) entry which is preliminary data.</text>
</comment>
<evidence type="ECO:0000256" key="10">
    <source>
        <dbReference type="SAM" id="SignalP"/>
    </source>
</evidence>
<dbReference type="SMART" id="SM00499">
    <property type="entry name" value="AAI"/>
    <property type="match status" value="1"/>
</dbReference>
<dbReference type="AlphaFoldDB" id="A0A1Q3D3R7"/>
<dbReference type="InterPro" id="IPR036312">
    <property type="entry name" value="Bifun_inhib/LTP/seed_sf"/>
</dbReference>
<evidence type="ECO:0000313" key="12">
    <source>
        <dbReference type="EMBL" id="GAV87084.1"/>
    </source>
</evidence>
<keyword evidence="4" id="KW-0472">Membrane</keyword>
<reference evidence="13" key="1">
    <citation type="submission" date="2016-04" db="EMBL/GenBank/DDBJ databases">
        <title>Cephalotus genome sequencing.</title>
        <authorList>
            <person name="Fukushima K."/>
            <person name="Hasebe M."/>
            <person name="Fang X."/>
        </authorList>
    </citation>
    <scope>NUCLEOTIDE SEQUENCE [LARGE SCALE GENOMIC DNA]</scope>
    <source>
        <strain evidence="13">cv. St1</strain>
    </source>
</reference>
<dbReference type="OrthoDB" id="1938537at2759"/>
<keyword evidence="5 10" id="KW-0732">Signal</keyword>
<dbReference type="CDD" id="cd00010">
    <property type="entry name" value="AAI_LTSS"/>
    <property type="match status" value="1"/>
</dbReference>
<dbReference type="InterPro" id="IPR016140">
    <property type="entry name" value="Bifunc_inhib/LTP/seed_store"/>
</dbReference>
<dbReference type="Pfam" id="PF14368">
    <property type="entry name" value="LTP_2"/>
    <property type="match status" value="1"/>
</dbReference>
<dbReference type="SUPFAM" id="SSF47699">
    <property type="entry name" value="Bifunctional inhibitor/lipid-transfer protein/seed storage 2S albumin"/>
    <property type="match status" value="1"/>
</dbReference>
<keyword evidence="13" id="KW-1185">Reference proteome</keyword>
<dbReference type="GO" id="GO:0005886">
    <property type="term" value="C:plasma membrane"/>
    <property type="evidence" value="ECO:0007669"/>
    <property type="project" value="UniProtKB-SubCell"/>
</dbReference>
<comment type="similarity">
    <text evidence="2">Belongs to the plant LTP family.</text>
</comment>
<proteinExistence type="inferred from homology"/>
<keyword evidence="4" id="KW-0336">GPI-anchor</keyword>
<evidence type="ECO:0000256" key="6">
    <source>
        <dbReference type="ARBA" id="ARBA00023157"/>
    </source>
</evidence>
<dbReference type="Gene3D" id="1.10.110.10">
    <property type="entry name" value="Plant lipid-transfer and hydrophobic proteins"/>
    <property type="match status" value="1"/>
</dbReference>
<feature type="chain" id="PRO_5012253351" evidence="10">
    <location>
        <begin position="25"/>
        <end position="194"/>
    </location>
</feature>
<evidence type="ECO:0000256" key="1">
    <source>
        <dbReference type="ARBA" id="ARBA00004609"/>
    </source>
</evidence>
<dbReference type="InterPro" id="IPR043325">
    <property type="entry name" value="LTSS"/>
</dbReference>
<dbReference type="STRING" id="3775.A0A1Q3D3R7"/>
<feature type="domain" description="Bifunctional inhibitor/plant lipid transfer protein/seed storage helical" evidence="11">
    <location>
        <begin position="33"/>
        <end position="110"/>
    </location>
</feature>
<dbReference type="EMBL" id="BDDD01004166">
    <property type="protein sequence ID" value="GAV87084.1"/>
    <property type="molecule type" value="Genomic_DNA"/>
</dbReference>
<organism evidence="12 13">
    <name type="scientific">Cephalotus follicularis</name>
    <name type="common">Albany pitcher plant</name>
    <dbReference type="NCBI Taxonomy" id="3775"/>
    <lineage>
        <taxon>Eukaryota</taxon>
        <taxon>Viridiplantae</taxon>
        <taxon>Streptophyta</taxon>
        <taxon>Embryophyta</taxon>
        <taxon>Tracheophyta</taxon>
        <taxon>Spermatophyta</taxon>
        <taxon>Magnoliopsida</taxon>
        <taxon>eudicotyledons</taxon>
        <taxon>Gunneridae</taxon>
        <taxon>Pentapetalae</taxon>
        <taxon>rosids</taxon>
        <taxon>fabids</taxon>
        <taxon>Oxalidales</taxon>
        <taxon>Cephalotaceae</taxon>
        <taxon>Cephalotus</taxon>
    </lineage>
</organism>
<evidence type="ECO:0000256" key="7">
    <source>
        <dbReference type="ARBA" id="ARBA00023180"/>
    </source>
</evidence>
<evidence type="ECO:0000256" key="5">
    <source>
        <dbReference type="ARBA" id="ARBA00022729"/>
    </source>
</evidence>
<feature type="region of interest" description="Disordered" evidence="9">
    <location>
        <begin position="140"/>
        <end position="163"/>
    </location>
</feature>
<dbReference type="GO" id="GO:0098552">
    <property type="term" value="C:side of membrane"/>
    <property type="evidence" value="ECO:0007669"/>
    <property type="project" value="UniProtKB-KW"/>
</dbReference>
<dbReference type="PANTHER" id="PTHR33044">
    <property type="entry name" value="BIFUNCTIONAL INHIBITOR/LIPID-TRANSFER PROTEIN/SEED STORAGE 2S ALBUMIN SUPERFAMILY PROTEIN-RELATED"/>
    <property type="match status" value="1"/>
</dbReference>
<evidence type="ECO:0000259" key="11">
    <source>
        <dbReference type="SMART" id="SM00499"/>
    </source>
</evidence>
<keyword evidence="8" id="KW-0449">Lipoprotein</keyword>
<keyword evidence="3" id="KW-1003">Cell membrane</keyword>
<keyword evidence="6" id="KW-1015">Disulfide bond</keyword>
<gene>
    <name evidence="12" type="ORF">CFOL_v3_30510</name>
</gene>
<protein>
    <submittedName>
        <fullName evidence="12">LTP_2 domain-containing protein</fullName>
    </submittedName>
</protein>
<sequence>MGSKMNIVPYSCILVVMVVGFASSNINQDKEECLPQLTPIFPCLPFVGGNAETPTPDCCGGLKGIVNRNKTCLCILIKDRNDPNLGYKIVTSYIAQLPSFCHVAANISDCISLLHLPPNSTLAKDIEAFESLVFGKNHSTTSVNSNTSISSSGPQKSDGGQGKRWPGLEIVCGITELLIYYCFLHHMHHLDFNV</sequence>